<organism evidence="1 2">
    <name type="scientific">Biomphalaria pfeifferi</name>
    <name type="common">Bloodfluke planorb</name>
    <name type="synonym">Freshwater snail</name>
    <dbReference type="NCBI Taxonomy" id="112525"/>
    <lineage>
        <taxon>Eukaryota</taxon>
        <taxon>Metazoa</taxon>
        <taxon>Spiralia</taxon>
        <taxon>Lophotrochozoa</taxon>
        <taxon>Mollusca</taxon>
        <taxon>Gastropoda</taxon>
        <taxon>Heterobranchia</taxon>
        <taxon>Euthyneura</taxon>
        <taxon>Panpulmonata</taxon>
        <taxon>Hygrophila</taxon>
        <taxon>Lymnaeoidea</taxon>
        <taxon>Planorbidae</taxon>
        <taxon>Biomphalaria</taxon>
    </lineage>
</organism>
<gene>
    <name evidence="1" type="ORF">Bpfe_022168</name>
</gene>
<comment type="caution">
    <text evidence="1">The sequence shown here is derived from an EMBL/GenBank/DDBJ whole genome shotgun (WGS) entry which is preliminary data.</text>
</comment>
<protein>
    <submittedName>
        <fullName evidence="1">Uncharacterized protein</fullName>
    </submittedName>
</protein>
<keyword evidence="2" id="KW-1185">Reference proteome</keyword>
<reference evidence="1" key="1">
    <citation type="journal article" date="2023" name="PLoS Negl. Trop. Dis.">
        <title>A genome sequence for Biomphalaria pfeifferi, the major vector snail for the human-infecting parasite Schistosoma mansoni.</title>
        <authorList>
            <person name="Bu L."/>
            <person name="Lu L."/>
            <person name="Laidemitt M.R."/>
            <person name="Zhang S.M."/>
            <person name="Mutuku M."/>
            <person name="Mkoji G."/>
            <person name="Steinauer M."/>
            <person name="Loker E.S."/>
        </authorList>
    </citation>
    <scope>NUCLEOTIDE SEQUENCE</scope>
    <source>
        <strain evidence="1">KasaAsao</strain>
    </source>
</reference>
<sequence>MVDKYLLESSKSFQKCLLANTLRRNSLIRKTNAIEIERKLVCNMMDREKRLFKEHVKNMQIEQARTCACKTAKERTLCAAAATRGLATSGVVDSIDPYPVTFPRKGAPKKSQRQRCASIEGKKHFNIGCENGNSGIKTPNKSCYGSAKEVSFLSHPGLVSSSWTLARAEETAEDNLWVGDPEAIHSVRRARKSVAQQDMERLRRMREHLNI</sequence>
<dbReference type="AlphaFoldDB" id="A0AAD8F2W0"/>
<reference evidence="1" key="2">
    <citation type="submission" date="2023-04" db="EMBL/GenBank/DDBJ databases">
        <authorList>
            <person name="Bu L."/>
            <person name="Lu L."/>
            <person name="Laidemitt M.R."/>
            <person name="Zhang S.M."/>
            <person name="Mutuku M."/>
            <person name="Mkoji G."/>
            <person name="Steinauer M."/>
            <person name="Loker E.S."/>
        </authorList>
    </citation>
    <scope>NUCLEOTIDE SEQUENCE</scope>
    <source>
        <strain evidence="1">KasaAsao</strain>
        <tissue evidence="1">Whole Snail</tissue>
    </source>
</reference>
<name>A0AAD8F2W0_BIOPF</name>
<dbReference type="EMBL" id="JASAOG010000138">
    <property type="protein sequence ID" value="KAK0048381.1"/>
    <property type="molecule type" value="Genomic_DNA"/>
</dbReference>
<dbReference type="Proteomes" id="UP001233172">
    <property type="component" value="Unassembled WGS sequence"/>
</dbReference>
<accession>A0AAD8F2W0</accession>
<proteinExistence type="predicted"/>
<evidence type="ECO:0000313" key="2">
    <source>
        <dbReference type="Proteomes" id="UP001233172"/>
    </source>
</evidence>
<evidence type="ECO:0000313" key="1">
    <source>
        <dbReference type="EMBL" id="KAK0048381.1"/>
    </source>
</evidence>